<evidence type="ECO:0000256" key="8">
    <source>
        <dbReference type="SAM" id="MobiDB-lite"/>
    </source>
</evidence>
<comment type="caution">
    <text evidence="10">The sequence shown here is derived from an EMBL/GenBank/DDBJ whole genome shotgun (WGS) entry which is preliminary data.</text>
</comment>
<evidence type="ECO:0000256" key="7">
    <source>
        <dbReference type="RuleBase" id="RU363032"/>
    </source>
</evidence>
<keyword evidence="2 7" id="KW-0813">Transport</keyword>
<evidence type="ECO:0000256" key="2">
    <source>
        <dbReference type="ARBA" id="ARBA00022448"/>
    </source>
</evidence>
<feature type="region of interest" description="Disordered" evidence="8">
    <location>
        <begin position="1"/>
        <end position="20"/>
    </location>
</feature>
<evidence type="ECO:0000256" key="3">
    <source>
        <dbReference type="ARBA" id="ARBA00022475"/>
    </source>
</evidence>
<reference evidence="10 11" key="1">
    <citation type="submission" date="2024-09" db="EMBL/GenBank/DDBJ databases">
        <authorList>
            <person name="Sun Q."/>
            <person name="Mori K."/>
        </authorList>
    </citation>
    <scope>NUCLEOTIDE SEQUENCE [LARGE SCALE GENOMIC DNA]</scope>
    <source>
        <strain evidence="10 11">TBRC 2205</strain>
    </source>
</reference>
<feature type="transmembrane region" description="Helical" evidence="7">
    <location>
        <begin position="93"/>
        <end position="114"/>
    </location>
</feature>
<dbReference type="CDD" id="cd06261">
    <property type="entry name" value="TM_PBP2"/>
    <property type="match status" value="1"/>
</dbReference>
<evidence type="ECO:0000256" key="4">
    <source>
        <dbReference type="ARBA" id="ARBA00022692"/>
    </source>
</evidence>
<organism evidence="10 11">
    <name type="scientific">Plantactinospora siamensis</name>
    <dbReference type="NCBI Taxonomy" id="555372"/>
    <lineage>
        <taxon>Bacteria</taxon>
        <taxon>Bacillati</taxon>
        <taxon>Actinomycetota</taxon>
        <taxon>Actinomycetes</taxon>
        <taxon>Micromonosporales</taxon>
        <taxon>Micromonosporaceae</taxon>
        <taxon>Plantactinospora</taxon>
    </lineage>
</organism>
<dbReference type="Pfam" id="PF00528">
    <property type="entry name" value="BPD_transp_1"/>
    <property type="match status" value="1"/>
</dbReference>
<dbReference type="Gene3D" id="1.10.3720.10">
    <property type="entry name" value="MetI-like"/>
    <property type="match status" value="1"/>
</dbReference>
<keyword evidence="3" id="KW-1003">Cell membrane</keyword>
<feature type="transmembrane region" description="Helical" evidence="7">
    <location>
        <begin position="273"/>
        <end position="293"/>
    </location>
</feature>
<evidence type="ECO:0000313" key="11">
    <source>
        <dbReference type="Proteomes" id="UP001589894"/>
    </source>
</evidence>
<keyword evidence="6 7" id="KW-0472">Membrane</keyword>
<dbReference type="PANTHER" id="PTHR43744:SF12">
    <property type="entry name" value="ABC TRANSPORTER PERMEASE PROTEIN MG189-RELATED"/>
    <property type="match status" value="1"/>
</dbReference>
<dbReference type="PANTHER" id="PTHR43744">
    <property type="entry name" value="ABC TRANSPORTER PERMEASE PROTEIN MG189-RELATED-RELATED"/>
    <property type="match status" value="1"/>
</dbReference>
<evidence type="ECO:0000256" key="5">
    <source>
        <dbReference type="ARBA" id="ARBA00022989"/>
    </source>
</evidence>
<dbReference type="Proteomes" id="UP001589894">
    <property type="component" value="Unassembled WGS sequence"/>
</dbReference>
<evidence type="ECO:0000256" key="6">
    <source>
        <dbReference type="ARBA" id="ARBA00023136"/>
    </source>
</evidence>
<feature type="domain" description="ABC transmembrane type-1" evidence="9">
    <location>
        <begin position="89"/>
        <end position="294"/>
    </location>
</feature>
<evidence type="ECO:0000256" key="1">
    <source>
        <dbReference type="ARBA" id="ARBA00004651"/>
    </source>
</evidence>
<evidence type="ECO:0000259" key="9">
    <source>
        <dbReference type="PROSITE" id="PS50928"/>
    </source>
</evidence>
<sequence length="309" mass="33781">MVTIAEAPPTPTVPAARRGSGTTSARASRILLYAVLSAGGFLMVVPFIWMLLTSFKELSEINTFAWLPRTFAWHNYIDAFNAAPFLTYFRNSFIVVVAQTVPLLFLAGAAGYALAQLPVRGRQPILTYFILLLGVPFQVLIVPLFMVVRSVPLAGGNDILGQGGTGWIDTWWALIIPFVSAPLYVFLARQFFVSLPAELADAARVDGVSEIGIFFRIMVPLARPAFVTIILFNVESAWNGFIWPLVATSSEQLRPLQFGLATFIPTSSDTPQWPFLMAISALAALPMIILFVFGQRYFIAGLANSGIKG</sequence>
<comment type="subcellular location">
    <subcellularLocation>
        <location evidence="1 7">Cell membrane</location>
        <topology evidence="1 7">Multi-pass membrane protein</topology>
    </subcellularLocation>
</comment>
<keyword evidence="11" id="KW-1185">Reference proteome</keyword>
<dbReference type="InterPro" id="IPR035906">
    <property type="entry name" value="MetI-like_sf"/>
</dbReference>
<feature type="transmembrane region" description="Helical" evidence="7">
    <location>
        <begin position="126"/>
        <end position="151"/>
    </location>
</feature>
<feature type="transmembrane region" description="Helical" evidence="7">
    <location>
        <begin position="30"/>
        <end position="52"/>
    </location>
</feature>
<dbReference type="SUPFAM" id="SSF161098">
    <property type="entry name" value="MetI-like"/>
    <property type="match status" value="1"/>
</dbReference>
<name>A0ABV6NTH6_9ACTN</name>
<dbReference type="InterPro" id="IPR000515">
    <property type="entry name" value="MetI-like"/>
</dbReference>
<proteinExistence type="inferred from homology"/>
<dbReference type="PROSITE" id="PS50928">
    <property type="entry name" value="ABC_TM1"/>
    <property type="match status" value="1"/>
</dbReference>
<dbReference type="EMBL" id="JBHLUE010000004">
    <property type="protein sequence ID" value="MFC0564077.1"/>
    <property type="molecule type" value="Genomic_DNA"/>
</dbReference>
<comment type="similarity">
    <text evidence="7">Belongs to the binding-protein-dependent transport system permease family.</text>
</comment>
<protein>
    <submittedName>
        <fullName evidence="10">Carbohydrate ABC transporter permease</fullName>
    </submittedName>
</protein>
<accession>A0ABV6NTH6</accession>
<dbReference type="RefSeq" id="WP_377337018.1">
    <property type="nucleotide sequence ID" value="NZ_JBHLUE010000004.1"/>
</dbReference>
<feature type="transmembrane region" description="Helical" evidence="7">
    <location>
        <begin position="171"/>
        <end position="192"/>
    </location>
</feature>
<keyword evidence="5 7" id="KW-1133">Transmembrane helix</keyword>
<gene>
    <name evidence="10" type="ORF">ACFFHU_07840</name>
</gene>
<evidence type="ECO:0000313" key="10">
    <source>
        <dbReference type="EMBL" id="MFC0564077.1"/>
    </source>
</evidence>
<keyword evidence="4 7" id="KW-0812">Transmembrane</keyword>